<dbReference type="NCBIfam" id="NF003339">
    <property type="entry name" value="PRK04351.1"/>
    <property type="match status" value="1"/>
</dbReference>
<feature type="binding site" evidence="4">
    <location>
        <position position="67"/>
    </location>
    <ligand>
        <name>Zn(2+)</name>
        <dbReference type="ChEBI" id="CHEBI:29105"/>
    </ligand>
</feature>
<dbReference type="HAMAP" id="MF_00745">
    <property type="entry name" value="SprT_like"/>
    <property type="match status" value="1"/>
</dbReference>
<protein>
    <recommendedName>
        <fullName evidence="4">Protein SprT-like</fullName>
    </recommendedName>
</protein>
<dbReference type="RefSeq" id="WP_205002631.1">
    <property type="nucleotide sequence ID" value="NZ_JAFBER010000003.1"/>
</dbReference>
<comment type="similarity">
    <text evidence="4">Belongs to the SprT family.</text>
</comment>
<dbReference type="InterPro" id="IPR006640">
    <property type="entry name" value="SprT-like_domain"/>
</dbReference>
<name>A0ABS2PXA8_9BACL</name>
<evidence type="ECO:0000313" key="6">
    <source>
        <dbReference type="EMBL" id="MBM7644684.1"/>
    </source>
</evidence>
<dbReference type="Pfam" id="PF10263">
    <property type="entry name" value="SprT-like"/>
    <property type="match status" value="1"/>
</dbReference>
<feature type="active site" evidence="4">
    <location>
        <position position="68"/>
    </location>
</feature>
<gene>
    <name evidence="6" type="ORF">JOD45_000877</name>
</gene>
<dbReference type="SMART" id="SM00731">
    <property type="entry name" value="SprT"/>
    <property type="match status" value="1"/>
</dbReference>
<sequence length="155" mass="18693">MTNKELQALVEQISLKYFKKPFKHQAAFNKRLRTTGGRYLLASHNLEFNPKQLEFYGKDEFIKIIKHELCHYHLHIEGKGYRHRDRDFQVLLSDVGGSRYCKTIPGTRNQARHIHVYECKKCRERYYRKRKIDTNQYVCGKCRGKLRWVLKKTCR</sequence>
<accession>A0ABS2PXA8</accession>
<evidence type="ECO:0000259" key="5">
    <source>
        <dbReference type="SMART" id="SM00731"/>
    </source>
</evidence>
<comment type="subcellular location">
    <subcellularLocation>
        <location evidence="4">Cytoplasm</location>
    </subcellularLocation>
</comment>
<proteinExistence type="inferred from homology"/>
<feature type="binding site" evidence="4">
    <location>
        <position position="71"/>
    </location>
    <ligand>
        <name>Zn(2+)</name>
        <dbReference type="ChEBI" id="CHEBI:29105"/>
    </ligand>
</feature>
<dbReference type="Proteomes" id="UP000808914">
    <property type="component" value="Unassembled WGS sequence"/>
</dbReference>
<keyword evidence="3 4" id="KW-0862">Zinc</keyword>
<evidence type="ECO:0000256" key="4">
    <source>
        <dbReference type="HAMAP-Rule" id="MF_00745"/>
    </source>
</evidence>
<evidence type="ECO:0000256" key="3">
    <source>
        <dbReference type="ARBA" id="ARBA00022833"/>
    </source>
</evidence>
<reference evidence="6 7" key="1">
    <citation type="submission" date="2021-01" db="EMBL/GenBank/DDBJ databases">
        <title>Genomic Encyclopedia of Type Strains, Phase IV (KMG-IV): sequencing the most valuable type-strain genomes for metagenomic binning, comparative biology and taxonomic classification.</title>
        <authorList>
            <person name="Goeker M."/>
        </authorList>
    </citation>
    <scope>NUCLEOTIDE SEQUENCE [LARGE SCALE GENOMIC DNA]</scope>
    <source>
        <strain evidence="6 7">DSM 28236</strain>
    </source>
</reference>
<evidence type="ECO:0000313" key="7">
    <source>
        <dbReference type="Proteomes" id="UP000808914"/>
    </source>
</evidence>
<keyword evidence="7" id="KW-1185">Reference proteome</keyword>
<keyword evidence="2 4" id="KW-0479">Metal-binding</keyword>
<dbReference type="InterPro" id="IPR023524">
    <property type="entry name" value="Uncharacterised_SprT-like"/>
</dbReference>
<keyword evidence="1 4" id="KW-0963">Cytoplasm</keyword>
<comment type="caution">
    <text evidence="6">The sequence shown here is derived from an EMBL/GenBank/DDBJ whole genome shotgun (WGS) entry which is preliminary data.</text>
</comment>
<organism evidence="6 7">
    <name type="scientific">Scopulibacillus daqui</name>
    <dbReference type="NCBI Taxonomy" id="1469162"/>
    <lineage>
        <taxon>Bacteria</taxon>
        <taxon>Bacillati</taxon>
        <taxon>Bacillota</taxon>
        <taxon>Bacilli</taxon>
        <taxon>Bacillales</taxon>
        <taxon>Sporolactobacillaceae</taxon>
        <taxon>Scopulibacillus</taxon>
    </lineage>
</organism>
<comment type="cofactor">
    <cofactor evidence="4">
        <name>Zn(2+)</name>
        <dbReference type="ChEBI" id="CHEBI:29105"/>
    </cofactor>
    <text evidence="4">Binds 1 zinc ion.</text>
</comment>
<evidence type="ECO:0000256" key="1">
    <source>
        <dbReference type="ARBA" id="ARBA00022490"/>
    </source>
</evidence>
<evidence type="ECO:0000256" key="2">
    <source>
        <dbReference type="ARBA" id="ARBA00022723"/>
    </source>
</evidence>
<dbReference type="EMBL" id="JAFBER010000003">
    <property type="protein sequence ID" value="MBM7644684.1"/>
    <property type="molecule type" value="Genomic_DNA"/>
</dbReference>
<feature type="domain" description="SprT-like" evidence="5">
    <location>
        <begin position="4"/>
        <end position="149"/>
    </location>
</feature>